<name>A0A8I1EBK9_PSEPU</name>
<comment type="caution">
    <text evidence="1">The sequence shown here is derived from an EMBL/GenBank/DDBJ whole genome shotgun (WGS) entry which is preliminary data.</text>
</comment>
<sequence length="285" mass="32288">MPNSLIKFSNIEPLLHDEAFICALQVNSLSEYNSKLLWHERNIYRPHYDGPLSSEDSIVGVELLSTPEKEGKNSSRTSVRIIKVFGCDENPFLVIGKTKNREASDIESSFEFGKFKNLEDAAKASISIHESSNFELSAAIADAGDKFIEKALPSGKAPANNSAALDKVEAEIQDLEEKIFDRTVWLKHTKDRLQSIDPQGKMHEEYLELHRLTVQFPSILSDQGVSKRFQSLFNVENIRHDIHHNEVNIKNDTLRLERLRNQYEGLSRQVGERQAYVAEGFSMAG</sequence>
<protein>
    <submittedName>
        <fullName evidence="1">Uncharacterized protein</fullName>
    </submittedName>
</protein>
<dbReference type="Proteomes" id="UP000637061">
    <property type="component" value="Unassembled WGS sequence"/>
</dbReference>
<gene>
    <name evidence="1" type="ORF">JEU22_01160</name>
</gene>
<evidence type="ECO:0000313" key="2">
    <source>
        <dbReference type="Proteomes" id="UP000637061"/>
    </source>
</evidence>
<evidence type="ECO:0000313" key="1">
    <source>
        <dbReference type="EMBL" id="MBI6882506.1"/>
    </source>
</evidence>
<accession>A0A8I1EBK9</accession>
<organism evidence="1 2">
    <name type="scientific">Pseudomonas putida</name>
    <name type="common">Arthrobacter siderocapsulatus</name>
    <dbReference type="NCBI Taxonomy" id="303"/>
    <lineage>
        <taxon>Bacteria</taxon>
        <taxon>Pseudomonadati</taxon>
        <taxon>Pseudomonadota</taxon>
        <taxon>Gammaproteobacteria</taxon>
        <taxon>Pseudomonadales</taxon>
        <taxon>Pseudomonadaceae</taxon>
        <taxon>Pseudomonas</taxon>
    </lineage>
</organism>
<reference evidence="1" key="1">
    <citation type="submission" date="2020-12" db="EMBL/GenBank/DDBJ databases">
        <title>Enhanced detection system for hospital associated transmission using whole genome sequencing surveillance.</title>
        <authorList>
            <person name="Harrison L.H."/>
            <person name="Van Tyne D."/>
            <person name="Marsh J.W."/>
            <person name="Griffith M.P."/>
            <person name="Snyder D.J."/>
            <person name="Cooper V.S."/>
            <person name="Mustapha M."/>
        </authorList>
    </citation>
    <scope>NUCLEOTIDE SEQUENCE</scope>
    <source>
        <strain evidence="1">PSB00042</strain>
    </source>
</reference>
<dbReference type="RefSeq" id="WP_198746123.1">
    <property type="nucleotide sequence ID" value="NZ_JAEHTE010000001.1"/>
</dbReference>
<dbReference type="EMBL" id="JAEHTE010000001">
    <property type="protein sequence ID" value="MBI6882506.1"/>
    <property type="molecule type" value="Genomic_DNA"/>
</dbReference>
<dbReference type="AlphaFoldDB" id="A0A8I1EBK9"/>
<proteinExistence type="predicted"/>